<dbReference type="OrthoDB" id="8283260at2"/>
<keyword evidence="3" id="KW-1185">Reference proteome</keyword>
<evidence type="ECO:0000313" key="2">
    <source>
        <dbReference type="EMBL" id="AAK86281.1"/>
    </source>
</evidence>
<dbReference type="PIR" id="AI2633">
    <property type="entry name" value="AI2633"/>
</dbReference>
<dbReference type="Proteomes" id="UP000000813">
    <property type="component" value="Chromosome circular"/>
</dbReference>
<sequence>MSSDSNFSEISPEEMEIIQSVLKSAGYNAALLGDDQRQFNTAAFLVMSLFLAGEKSADALAAQLKRRLGRASFHRPSYQSALAPYAIRGLPRNMRYVLQFSRKGSARSIEAEEQSWENEGGAVRRPLGHPHHRPQLF</sequence>
<dbReference type="PIR" id="H97415">
    <property type="entry name" value="H97415"/>
</dbReference>
<gene>
    <name evidence="2" type="ordered locus">Atu0468</name>
</gene>
<name>A9CK89_AGRFC</name>
<evidence type="ECO:0000256" key="1">
    <source>
        <dbReference type="SAM" id="MobiDB-lite"/>
    </source>
</evidence>
<proteinExistence type="predicted"/>
<feature type="region of interest" description="Disordered" evidence="1">
    <location>
        <begin position="111"/>
        <end position="137"/>
    </location>
</feature>
<accession>A9CK89</accession>
<protein>
    <submittedName>
        <fullName evidence="2">Uncharacterized protein</fullName>
    </submittedName>
</protein>
<dbReference type="STRING" id="176299.Atu0468"/>
<dbReference type="GeneID" id="1132506"/>
<reference evidence="2 3" key="2">
    <citation type="journal article" date="2001" name="Science">
        <title>Genome sequence of the plant pathogen and biotechnology agent Agrobacterium tumefaciens C58.</title>
        <authorList>
            <person name="Goodner B."/>
            <person name="Hinkle G."/>
            <person name="Gattung S."/>
            <person name="Miller N."/>
            <person name="Blanchard M."/>
            <person name="Qurollo B."/>
            <person name="Goldman B.S."/>
            <person name="Cao Y."/>
            <person name="Askenazi M."/>
            <person name="Halling C."/>
            <person name="Mullin L."/>
            <person name="Houmiel K."/>
            <person name="Gordon J."/>
            <person name="Vaudin M."/>
            <person name="Iartchouk O."/>
            <person name="Epp A."/>
            <person name="Liu F."/>
            <person name="Wollam C."/>
            <person name="Allinger M."/>
            <person name="Doughty D."/>
            <person name="Scott C."/>
            <person name="Lappas C."/>
            <person name="Markelz B."/>
            <person name="Flanagan C."/>
            <person name="Crowell C."/>
            <person name="Gurson J."/>
            <person name="Lomo C."/>
            <person name="Sear C."/>
            <person name="Strub G."/>
            <person name="Cielo C."/>
            <person name="Slater S."/>
        </authorList>
    </citation>
    <scope>NUCLEOTIDE SEQUENCE [LARGE SCALE GENOMIC DNA]</scope>
    <source>
        <strain evidence="3">C58 / ATCC 33970</strain>
    </source>
</reference>
<reference evidence="2 3" key="1">
    <citation type="journal article" date="2001" name="Science">
        <title>The genome of the natural genetic engineer Agrobacterium tumefaciens C58.</title>
        <authorList>
            <person name="Wood D.W."/>
            <person name="Setubal J.C."/>
            <person name="Kaul R."/>
            <person name="Monks D.E."/>
            <person name="Kitajima J.P."/>
            <person name="Okura V.K."/>
            <person name="Zhou Y."/>
            <person name="Chen L."/>
            <person name="Wood G.E."/>
            <person name="Almeida N.F.Jr."/>
            <person name="Woo L."/>
            <person name="Chen Y."/>
            <person name="Paulsen I.T."/>
            <person name="Eisen J.A."/>
            <person name="Karp P.D."/>
            <person name="Bovee D.Sr."/>
            <person name="Chapman P."/>
            <person name="Clendenning J."/>
            <person name="Deatherage G."/>
            <person name="Gillet W."/>
            <person name="Grant C."/>
            <person name="Kutyavin T."/>
            <person name="Levy R."/>
            <person name="Li M.J."/>
            <person name="McClelland E."/>
            <person name="Palmieri A."/>
            <person name="Raymond C."/>
            <person name="Rouse G."/>
            <person name="Saenphimmachak C."/>
            <person name="Wu Z."/>
            <person name="Romero P."/>
            <person name="Gordon D."/>
            <person name="Zhang S."/>
            <person name="Yoo H."/>
            <person name="Tao Y."/>
            <person name="Biddle P."/>
            <person name="Jung M."/>
            <person name="Krespan W."/>
            <person name="Perry M."/>
            <person name="Gordon-Kamm B."/>
            <person name="Liao L."/>
            <person name="Kim S."/>
            <person name="Hendrick C."/>
            <person name="Zhao Z.Y."/>
            <person name="Dolan M."/>
            <person name="Chumley F."/>
            <person name="Tingey S.V."/>
            <person name="Tomb J.F."/>
            <person name="Gordon M.P."/>
            <person name="Olson M.V."/>
            <person name="Nester E.W."/>
        </authorList>
    </citation>
    <scope>NUCLEOTIDE SEQUENCE [LARGE SCALE GENOMIC DNA]</scope>
    <source>
        <strain evidence="3">C58 / ATCC 33970</strain>
    </source>
</reference>
<dbReference type="EMBL" id="AE007869">
    <property type="protein sequence ID" value="AAK86281.1"/>
    <property type="molecule type" value="Genomic_DNA"/>
</dbReference>
<dbReference type="BioCyc" id="AGRO:ATU0468-MONOMER"/>
<dbReference type="KEGG" id="atu:Atu0468"/>
<dbReference type="RefSeq" id="WP_010970916.1">
    <property type="nucleotide sequence ID" value="NC_003062.2"/>
</dbReference>
<evidence type="ECO:0000313" key="3">
    <source>
        <dbReference type="Proteomes" id="UP000000813"/>
    </source>
</evidence>
<dbReference type="EnsemblBacteria" id="AAK86281">
    <property type="protein sequence ID" value="AAK86281"/>
    <property type="gene ID" value="Atu0468"/>
</dbReference>
<dbReference type="HOGENOM" id="CLU_2131534_0_0_5"/>
<dbReference type="AlphaFoldDB" id="A9CK89"/>
<organism evidence="2 3">
    <name type="scientific">Agrobacterium fabrum (strain C58 / ATCC 33970)</name>
    <name type="common">Agrobacterium tumefaciens (strain C58)</name>
    <dbReference type="NCBI Taxonomy" id="176299"/>
    <lineage>
        <taxon>Bacteria</taxon>
        <taxon>Pseudomonadati</taxon>
        <taxon>Pseudomonadota</taxon>
        <taxon>Alphaproteobacteria</taxon>
        <taxon>Hyphomicrobiales</taxon>
        <taxon>Rhizobiaceae</taxon>
        <taxon>Rhizobium/Agrobacterium group</taxon>
        <taxon>Agrobacterium</taxon>
        <taxon>Agrobacterium tumefaciens complex</taxon>
    </lineage>
</organism>
<feature type="compositionally biased region" description="Basic residues" evidence="1">
    <location>
        <begin position="126"/>
        <end position="137"/>
    </location>
</feature>